<evidence type="ECO:0000259" key="2">
    <source>
        <dbReference type="Pfam" id="PF07687"/>
    </source>
</evidence>
<evidence type="ECO:0000313" key="4">
    <source>
        <dbReference type="Proteomes" id="UP001175147"/>
    </source>
</evidence>
<dbReference type="PANTHER" id="PTHR43501">
    <property type="entry name" value="CYTOSOL NON-SPECIFIC DIPEPTIDASE"/>
    <property type="match status" value="1"/>
</dbReference>
<dbReference type="CDD" id="cd03890">
    <property type="entry name" value="M20_pepD"/>
    <property type="match status" value="1"/>
</dbReference>
<dbReference type="PIRSF" id="PIRSF016599">
    <property type="entry name" value="Xaa-His_dipept"/>
    <property type="match status" value="1"/>
</dbReference>
<name>A0ABT8YV58_9SPIR</name>
<protein>
    <submittedName>
        <fullName evidence="3">Aminoacyl-histidine dipeptidase</fullName>
    </submittedName>
</protein>
<keyword evidence="1" id="KW-0378">Hydrolase</keyword>
<dbReference type="SUPFAM" id="SSF55031">
    <property type="entry name" value="Bacterial exopeptidase dimerisation domain"/>
    <property type="match status" value="1"/>
</dbReference>
<dbReference type="RefSeq" id="WP_304384959.1">
    <property type="nucleotide sequence ID" value="NZ_JAUPBL010000024.1"/>
</dbReference>
<dbReference type="InterPro" id="IPR002933">
    <property type="entry name" value="Peptidase_M20"/>
</dbReference>
<comment type="caution">
    <text evidence="3">The sequence shown here is derived from an EMBL/GenBank/DDBJ whole genome shotgun (WGS) entry which is preliminary data.</text>
</comment>
<dbReference type="Pfam" id="PF01546">
    <property type="entry name" value="Peptidase_M20"/>
    <property type="match status" value="1"/>
</dbReference>
<dbReference type="EMBL" id="JAUPBM010000023">
    <property type="protein sequence ID" value="MDO7019781.1"/>
    <property type="molecule type" value="Genomic_DNA"/>
</dbReference>
<dbReference type="NCBIfam" id="TIGR01893">
    <property type="entry name" value="aa-his-dipept"/>
    <property type="match status" value="1"/>
</dbReference>
<dbReference type="InterPro" id="IPR011650">
    <property type="entry name" value="Peptidase_M20_dimer"/>
</dbReference>
<dbReference type="PANTHER" id="PTHR43501:SF1">
    <property type="entry name" value="CYTOSOL NON-SPECIFIC DIPEPTIDASE"/>
    <property type="match status" value="1"/>
</dbReference>
<proteinExistence type="predicted"/>
<dbReference type="SUPFAM" id="SSF53187">
    <property type="entry name" value="Zn-dependent exopeptidases"/>
    <property type="match status" value="1"/>
</dbReference>
<dbReference type="InterPro" id="IPR001160">
    <property type="entry name" value="Peptidase_M20C"/>
</dbReference>
<gene>
    <name evidence="3" type="ORF">Q5M86_03215</name>
</gene>
<evidence type="ECO:0000313" key="3">
    <source>
        <dbReference type="EMBL" id="MDO7019781.1"/>
    </source>
</evidence>
<accession>A0ABT8YV58</accession>
<dbReference type="Proteomes" id="UP001175147">
    <property type="component" value="Unassembled WGS sequence"/>
</dbReference>
<feature type="domain" description="Peptidase M20 dimerisation" evidence="2">
    <location>
        <begin position="207"/>
        <end position="288"/>
    </location>
</feature>
<keyword evidence="4" id="KW-1185">Reference proteome</keyword>
<dbReference type="Pfam" id="PF07687">
    <property type="entry name" value="M20_dimer"/>
    <property type="match status" value="1"/>
</dbReference>
<sequence>MCLSNFDSLDSKEVFRWFSELSKIPRESGHEKEVSDFLVKFAKDRGLEVYQDKENNVIMKKKASSGFENIKPVIIQGHMDMVCEKTKESKHDFRKDPIELIVEGDILRANDTTLGGDDGIAVAMGLALFDSKDIPHPALELLITTAEETGMDGASAVTAEHLDGKTLINIDGEEEGIFLVSCAGGLNTLVSFDIKKGANSNDALKIEVSGLKGGHSGIEINNQRANAIKVLGRLLYAVKDDINIACIEGGAKHNAIAKHADAVITAKDTGKVQKIIEDISNNIKAEYRVEDPDIKITVSKADNVKECYSKELSSNVIDFIMLSPDGVLYMSRDIEGLVQTSANNGILKEENNKLTFTISIRSSISSSSNEIALRVEAAAKRTNANYQRASEYPAWEYDANSKVKDIALNAYKKITGKDAKIEAIHAGLECGILKKPLADVDMISMGPNIYDVHTPKEHLSISSVDRMWKVLKELIINIK</sequence>
<organism evidence="3 4">
    <name type="scientific">Brachyspira innocens</name>
    <dbReference type="NCBI Taxonomy" id="13264"/>
    <lineage>
        <taxon>Bacteria</taxon>
        <taxon>Pseudomonadati</taxon>
        <taxon>Spirochaetota</taxon>
        <taxon>Spirochaetia</taxon>
        <taxon>Brachyspirales</taxon>
        <taxon>Brachyspiraceae</taxon>
        <taxon>Brachyspira</taxon>
    </lineage>
</organism>
<evidence type="ECO:0000256" key="1">
    <source>
        <dbReference type="ARBA" id="ARBA00022801"/>
    </source>
</evidence>
<dbReference type="InterPro" id="IPR036264">
    <property type="entry name" value="Bact_exopeptidase_dim_dom"/>
</dbReference>
<dbReference type="Gene3D" id="3.40.630.10">
    <property type="entry name" value="Zn peptidases"/>
    <property type="match status" value="2"/>
</dbReference>
<reference evidence="3" key="1">
    <citation type="submission" date="2023-07" db="EMBL/GenBank/DDBJ databases">
        <title>Mucosal microbiota of week-old chicken and adult hens.</title>
        <authorList>
            <person name="Volf J."/>
            <person name="Karasova D."/>
            <person name="Crhanova M."/>
            <person name="Faldynova M."/>
            <person name="Prikrylova H."/>
            <person name="Zeman M."/>
            <person name="Babak V."/>
            <person name="Rajova J."/>
            <person name="Rychlik I."/>
        </authorList>
    </citation>
    <scope>NUCLEOTIDE SEQUENCE</scope>
    <source>
        <strain evidence="3">ET902</strain>
    </source>
</reference>
<dbReference type="PRINTS" id="PR00934">
    <property type="entry name" value="XHISDIPTASE"/>
</dbReference>